<dbReference type="InterPro" id="IPR051266">
    <property type="entry name" value="CLCR"/>
</dbReference>
<dbReference type="RefSeq" id="WP_344659239.1">
    <property type="nucleotide sequence ID" value="NZ_BAAAQM010000027.1"/>
</dbReference>
<keyword evidence="2" id="KW-0732">Signal</keyword>
<keyword evidence="1" id="KW-0812">Transmembrane</keyword>
<dbReference type="Proteomes" id="UP001499854">
    <property type="component" value="Unassembled WGS sequence"/>
</dbReference>
<dbReference type="InterPro" id="IPR036465">
    <property type="entry name" value="vWFA_dom_sf"/>
</dbReference>
<dbReference type="EMBL" id="BAAAQM010000027">
    <property type="protein sequence ID" value="GAA1980371.1"/>
    <property type="molecule type" value="Genomic_DNA"/>
</dbReference>
<feature type="signal peptide" evidence="2">
    <location>
        <begin position="1"/>
        <end position="28"/>
    </location>
</feature>
<feature type="transmembrane region" description="Helical" evidence="1">
    <location>
        <begin position="626"/>
        <end position="646"/>
    </location>
</feature>
<proteinExistence type="predicted"/>
<evidence type="ECO:0000256" key="2">
    <source>
        <dbReference type="SAM" id="SignalP"/>
    </source>
</evidence>
<accession>A0ABN2S5C5</accession>
<comment type="caution">
    <text evidence="4">The sequence shown here is derived from an EMBL/GenBank/DDBJ whole genome shotgun (WGS) entry which is preliminary data.</text>
</comment>
<dbReference type="PANTHER" id="PTHR10579:SF43">
    <property type="entry name" value="ZINC FINGER (C3HC4-TYPE RING FINGER) FAMILY PROTEIN"/>
    <property type="match status" value="1"/>
</dbReference>
<feature type="chain" id="PRO_5046220232" description="VWFA domain-containing protein" evidence="2">
    <location>
        <begin position="29"/>
        <end position="653"/>
    </location>
</feature>
<name>A0ABN2S5C5_9ACTN</name>
<organism evidence="4 5">
    <name type="scientific">Catenulispora subtropica</name>
    <dbReference type="NCBI Taxonomy" id="450798"/>
    <lineage>
        <taxon>Bacteria</taxon>
        <taxon>Bacillati</taxon>
        <taxon>Actinomycetota</taxon>
        <taxon>Actinomycetes</taxon>
        <taxon>Catenulisporales</taxon>
        <taxon>Catenulisporaceae</taxon>
        <taxon>Catenulispora</taxon>
    </lineage>
</organism>
<keyword evidence="1" id="KW-1133">Transmembrane helix</keyword>
<dbReference type="PROSITE" id="PS50234">
    <property type="entry name" value="VWFA"/>
    <property type="match status" value="1"/>
</dbReference>
<evidence type="ECO:0000313" key="5">
    <source>
        <dbReference type="Proteomes" id="UP001499854"/>
    </source>
</evidence>
<dbReference type="Gene3D" id="3.40.50.410">
    <property type="entry name" value="von Willebrand factor, type A domain"/>
    <property type="match status" value="1"/>
</dbReference>
<evidence type="ECO:0000313" key="4">
    <source>
        <dbReference type="EMBL" id="GAA1980371.1"/>
    </source>
</evidence>
<dbReference type="SMART" id="SM00327">
    <property type="entry name" value="VWA"/>
    <property type="match status" value="1"/>
</dbReference>
<keyword evidence="1" id="KW-0472">Membrane</keyword>
<sequence>MSSFKALLTATLLGALVTAAVPAAPARAADGQLAPVMMVLDASGSMKDPLPSGGKKIDVARTAVHDLVGRLPAGTQLGLETYGTHDLPKDAGCRDVTVLRPPSAVDAGAVDAAVDSIAPAGWTPIGLALQTAAKQLPSTGPRSIVIVTDGADTCAPPDPCQVARDLEAQGADLRAYTIGLDVDDATRSQLTCIAQATGGTYTDAPDAGSLNLALNRVTQSAIRNYQPTGTPITGGDSPESAPAVSPGQYLDTLRLDGKLKYYAIDVPAGNTLYVSRTPAFPGYSLSTFLGSTVKIIDPRGEDCAADFGGGGASRDSVNPKSLIWRGVAGDLPDLAPQGCTQPGRYVVGMAMANPINGSSAGAPVPDEIQFGLEPTATDPGPAAATRKVGFTEPSGGVVPVTGGGSFGTAATLPTSGHYGDVLQYGEEVFYRVHLSWGQGLAWRVDYGQADKRRTVNIEAKTFTPVRQQVDWDTSAYTGDGSQLPSAGGQHPDGAFATYPVEYRNRTASDGTLRGESLDGWYYLTVKLGYGIGGADQPGGGNVPVTLDVAVVGSPQAGPRYEGQAAGSATPAQAPTPVEVFGGMGAPADSAATPPSSASSATATTKLPVNVALTGTASKKSGGGTPWAVFVLAPVAVAGSVATVVFIRKARRSV</sequence>
<keyword evidence="5" id="KW-1185">Reference proteome</keyword>
<dbReference type="Pfam" id="PF00092">
    <property type="entry name" value="VWA"/>
    <property type="match status" value="1"/>
</dbReference>
<evidence type="ECO:0000259" key="3">
    <source>
        <dbReference type="PROSITE" id="PS50234"/>
    </source>
</evidence>
<dbReference type="PANTHER" id="PTHR10579">
    <property type="entry name" value="CALCIUM-ACTIVATED CHLORIDE CHANNEL REGULATOR"/>
    <property type="match status" value="1"/>
</dbReference>
<reference evidence="4 5" key="1">
    <citation type="journal article" date="2019" name="Int. J. Syst. Evol. Microbiol.">
        <title>The Global Catalogue of Microorganisms (GCM) 10K type strain sequencing project: providing services to taxonomists for standard genome sequencing and annotation.</title>
        <authorList>
            <consortium name="The Broad Institute Genomics Platform"/>
            <consortium name="The Broad Institute Genome Sequencing Center for Infectious Disease"/>
            <person name="Wu L."/>
            <person name="Ma J."/>
        </authorList>
    </citation>
    <scope>NUCLEOTIDE SEQUENCE [LARGE SCALE GENOMIC DNA]</scope>
    <source>
        <strain evidence="4 5">JCM 16013</strain>
    </source>
</reference>
<dbReference type="SUPFAM" id="SSF53300">
    <property type="entry name" value="vWA-like"/>
    <property type="match status" value="1"/>
</dbReference>
<protein>
    <recommendedName>
        <fullName evidence="3">VWFA domain-containing protein</fullName>
    </recommendedName>
</protein>
<feature type="domain" description="VWFA" evidence="3">
    <location>
        <begin position="35"/>
        <end position="217"/>
    </location>
</feature>
<evidence type="ECO:0000256" key="1">
    <source>
        <dbReference type="SAM" id="Phobius"/>
    </source>
</evidence>
<dbReference type="InterPro" id="IPR002035">
    <property type="entry name" value="VWF_A"/>
</dbReference>
<gene>
    <name evidence="4" type="ORF">GCM10009838_46880</name>
</gene>